<feature type="domain" description="N,N-dimethylformamidase beta subunit-like C-terminal" evidence="1">
    <location>
        <begin position="73"/>
        <end position="228"/>
    </location>
</feature>
<proteinExistence type="predicted"/>
<dbReference type="InterPro" id="IPR046540">
    <property type="entry name" value="DMFA2_C"/>
</dbReference>
<reference evidence="2" key="1">
    <citation type="submission" date="2018-05" db="EMBL/GenBank/DDBJ databases">
        <authorList>
            <person name="Lanie J.A."/>
            <person name="Ng W.-L."/>
            <person name="Kazmierczak K.M."/>
            <person name="Andrzejewski T.M."/>
            <person name="Davidsen T.M."/>
            <person name="Wayne K.J."/>
            <person name="Tettelin H."/>
            <person name="Glass J.I."/>
            <person name="Rusch D."/>
            <person name="Podicherti R."/>
            <person name="Tsui H.-C.T."/>
            <person name="Winkler M.E."/>
        </authorList>
    </citation>
    <scope>NUCLEOTIDE SEQUENCE</scope>
</reference>
<organism evidence="2">
    <name type="scientific">marine metagenome</name>
    <dbReference type="NCBI Taxonomy" id="408172"/>
    <lineage>
        <taxon>unclassified sequences</taxon>
        <taxon>metagenomes</taxon>
        <taxon>ecological metagenomes</taxon>
    </lineage>
</organism>
<accession>A0A383ELB8</accession>
<dbReference type="EMBL" id="UINC01226415">
    <property type="protein sequence ID" value="SVE56888.1"/>
    <property type="molecule type" value="Genomic_DNA"/>
</dbReference>
<name>A0A383ELB8_9ZZZZ</name>
<dbReference type="Pfam" id="PF20254">
    <property type="entry name" value="DMFA2_C"/>
    <property type="match status" value="1"/>
</dbReference>
<evidence type="ECO:0000313" key="2">
    <source>
        <dbReference type="EMBL" id="SVE56888.1"/>
    </source>
</evidence>
<dbReference type="AlphaFoldDB" id="A0A383ELB8"/>
<feature type="non-terminal residue" evidence="2">
    <location>
        <position position="1"/>
    </location>
</feature>
<sequence length="230" mass="26139">NQLYNGKIDRCGIATHAMNREELDRLRETAPEQSQIFAYWDTSTGYSANGIGDDLVDIGPHQLHARGQNRPVRAATGYNWNGKDDCFRLAPEQFGGVWFHDDAITDCQWQPTFSMTLPELKSGVYAARLRAGEVEDHLCFFVRPKEPKAKIAMLMPTNSYLAYANDRLGLDYPTSQLVSAHVPVFHKWDMELSKHPEYGASTYDSHSDGGGVCYSSRRRPIFNIRPRHRM</sequence>
<feature type="non-terminal residue" evidence="2">
    <location>
        <position position="230"/>
    </location>
</feature>
<protein>
    <recommendedName>
        <fullName evidence="1">N,N-dimethylformamidase beta subunit-like C-terminal domain-containing protein</fullName>
    </recommendedName>
</protein>
<evidence type="ECO:0000259" key="1">
    <source>
        <dbReference type="Pfam" id="PF20254"/>
    </source>
</evidence>
<gene>
    <name evidence="2" type="ORF">METZ01_LOCUS509742</name>
</gene>